<dbReference type="SUPFAM" id="SSF51735">
    <property type="entry name" value="NAD(P)-binding Rossmann-fold domains"/>
    <property type="match status" value="1"/>
</dbReference>
<feature type="domain" description="D-isomer specific 2-hydroxyacid dehydrogenase catalytic" evidence="4">
    <location>
        <begin position="60"/>
        <end position="338"/>
    </location>
</feature>
<keyword evidence="7" id="KW-1185">Reference proteome</keyword>
<dbReference type="CDD" id="cd05300">
    <property type="entry name" value="2-Hacid_dh_1"/>
    <property type="match status" value="1"/>
</dbReference>
<proteinExistence type="inferred from homology"/>
<comment type="similarity">
    <text evidence="3">Belongs to the D-isomer specific 2-hydroxyacid dehydrogenase family.</text>
</comment>
<dbReference type="Gene3D" id="3.40.50.720">
    <property type="entry name" value="NAD(P)-binding Rossmann-like Domain"/>
    <property type="match status" value="2"/>
</dbReference>
<protein>
    <submittedName>
        <fullName evidence="6">D-2-hydroxyacid dehydrogenase</fullName>
    </submittedName>
</protein>
<dbReference type="Proteomes" id="UP001205919">
    <property type="component" value="Unassembled WGS sequence"/>
</dbReference>
<evidence type="ECO:0000259" key="4">
    <source>
        <dbReference type="Pfam" id="PF00389"/>
    </source>
</evidence>
<evidence type="ECO:0000313" key="7">
    <source>
        <dbReference type="Proteomes" id="UP001205919"/>
    </source>
</evidence>
<feature type="domain" description="D-isomer specific 2-hydroxyacid dehydrogenase NAD-binding" evidence="5">
    <location>
        <begin position="133"/>
        <end position="306"/>
    </location>
</feature>
<dbReference type="Pfam" id="PF00389">
    <property type="entry name" value="2-Hacid_dh"/>
    <property type="match status" value="1"/>
</dbReference>
<comment type="caution">
    <text evidence="6">The sequence shown here is derived from an EMBL/GenBank/DDBJ whole genome shotgun (WGS) entry which is preliminary data.</text>
</comment>
<evidence type="ECO:0000256" key="1">
    <source>
        <dbReference type="ARBA" id="ARBA00023002"/>
    </source>
</evidence>
<dbReference type="InterPro" id="IPR006139">
    <property type="entry name" value="D-isomer_2_OHA_DH_cat_dom"/>
</dbReference>
<dbReference type="InterPro" id="IPR036291">
    <property type="entry name" value="NAD(P)-bd_dom_sf"/>
</dbReference>
<evidence type="ECO:0000256" key="2">
    <source>
        <dbReference type="ARBA" id="ARBA00023027"/>
    </source>
</evidence>
<gene>
    <name evidence="6" type="ORF">NE630_09750</name>
</gene>
<organism evidence="6 7">
    <name type="scientific">Cloacibacillus evryensis</name>
    <dbReference type="NCBI Taxonomy" id="508460"/>
    <lineage>
        <taxon>Bacteria</taxon>
        <taxon>Thermotogati</taxon>
        <taxon>Synergistota</taxon>
        <taxon>Synergistia</taxon>
        <taxon>Synergistales</taxon>
        <taxon>Synergistaceae</taxon>
        <taxon>Cloacibacillus</taxon>
    </lineage>
</organism>
<evidence type="ECO:0000313" key="6">
    <source>
        <dbReference type="EMBL" id="MCQ4814709.1"/>
    </source>
</evidence>
<dbReference type="GO" id="GO:0051287">
    <property type="term" value="F:NAD binding"/>
    <property type="evidence" value="ECO:0007669"/>
    <property type="project" value="InterPro"/>
</dbReference>
<keyword evidence="2" id="KW-0520">NAD</keyword>
<dbReference type="GO" id="GO:0016616">
    <property type="term" value="F:oxidoreductase activity, acting on the CH-OH group of donors, NAD or NADP as acceptor"/>
    <property type="evidence" value="ECO:0007669"/>
    <property type="project" value="InterPro"/>
</dbReference>
<dbReference type="PANTHER" id="PTHR43333:SF1">
    <property type="entry name" value="D-ISOMER SPECIFIC 2-HYDROXYACID DEHYDROGENASE NAD-BINDING DOMAIN-CONTAINING PROTEIN"/>
    <property type="match status" value="1"/>
</dbReference>
<dbReference type="SUPFAM" id="SSF52283">
    <property type="entry name" value="Formate/glycerate dehydrogenase catalytic domain-like"/>
    <property type="match status" value="1"/>
</dbReference>
<dbReference type="AlphaFoldDB" id="A0AAW5K9K7"/>
<name>A0AAW5K9K7_9BACT</name>
<evidence type="ECO:0000256" key="3">
    <source>
        <dbReference type="RuleBase" id="RU003719"/>
    </source>
</evidence>
<keyword evidence="1 3" id="KW-0560">Oxidoreductase</keyword>
<dbReference type="RefSeq" id="WP_256182028.1">
    <property type="nucleotide sequence ID" value="NZ_DBEWVB010000201.1"/>
</dbReference>
<dbReference type="PANTHER" id="PTHR43333">
    <property type="entry name" value="2-HACID_DH_C DOMAIN-CONTAINING PROTEIN"/>
    <property type="match status" value="1"/>
</dbReference>
<dbReference type="Pfam" id="PF02826">
    <property type="entry name" value="2-Hacid_dh_C"/>
    <property type="match status" value="1"/>
</dbReference>
<accession>A0AAW5K9K7</accession>
<reference evidence="6 7" key="1">
    <citation type="submission" date="2022-06" db="EMBL/GenBank/DDBJ databases">
        <title>Isolation of gut microbiota from human fecal samples.</title>
        <authorList>
            <person name="Pamer E.G."/>
            <person name="Barat B."/>
            <person name="Waligurski E."/>
            <person name="Medina S."/>
            <person name="Paddock L."/>
            <person name="Mostad J."/>
        </authorList>
    </citation>
    <scope>NUCLEOTIDE SEQUENCE [LARGE SCALE GENOMIC DNA]</scope>
    <source>
        <strain evidence="6 7">DFI.9.90</strain>
    </source>
</reference>
<dbReference type="InterPro" id="IPR006140">
    <property type="entry name" value="D-isomer_DH_NAD-bd"/>
</dbReference>
<sequence length="344" mass="38416">MQDKLNIMILTAEDSLKVFRMTPERIEAALERFPEFRDKVNISITRTTTSFENDPSWNSEDYKKFRRNVGNADIIIGYMFPLEEIATLAPRLKWIHIIGAGIEHLLPLDWLPERIVLTNNRGAHAPKTCEYVMMALLMLANHMPRLVGAQQKRKWDGHFVSVIRGSRVLILGAGKQGSAAALAAKRLGLVTVGVDIDTAQRDNFDEIVPPAKLNGALGAADYVVVTLPSTKDTYRFVGEKEFAAMKEGAGFVNISRGRIVDTDALIANLKSGHLSGALLDVFEQEPLPVESPLWSTPNLMMSPHMGCDDEENYIHRTFDIVFENLRRLEAGEALENVVDRAKGY</sequence>
<evidence type="ECO:0000259" key="5">
    <source>
        <dbReference type="Pfam" id="PF02826"/>
    </source>
</evidence>
<dbReference type="EMBL" id="JANFYT010000019">
    <property type="protein sequence ID" value="MCQ4814709.1"/>
    <property type="molecule type" value="Genomic_DNA"/>
</dbReference>